<evidence type="ECO:0000313" key="2">
    <source>
        <dbReference type="Proteomes" id="UP001234297"/>
    </source>
</evidence>
<comment type="caution">
    <text evidence="1">The sequence shown here is derived from an EMBL/GenBank/DDBJ whole genome shotgun (WGS) entry which is preliminary data.</text>
</comment>
<sequence>MLLLSLSGSPLFILPLLLQAWFAKDSLGGGPSPHSSSTTAAPKPNSSSLTTPNIGPHPSGFIPNLDPLYDNHVMSLPSGTVYGILEKFPAPNLDCSNPFSILEFISGRSHLLYL</sequence>
<reference evidence="1 2" key="1">
    <citation type="journal article" date="2022" name="Hortic Res">
        <title>A haplotype resolved chromosomal level avocado genome allows analysis of novel avocado genes.</title>
        <authorList>
            <person name="Nath O."/>
            <person name="Fletcher S.J."/>
            <person name="Hayward A."/>
            <person name="Shaw L.M."/>
            <person name="Masouleh A.K."/>
            <person name="Furtado A."/>
            <person name="Henry R.J."/>
            <person name="Mitter N."/>
        </authorList>
    </citation>
    <scope>NUCLEOTIDE SEQUENCE [LARGE SCALE GENOMIC DNA]</scope>
    <source>
        <strain evidence="2">cv. Hass</strain>
    </source>
</reference>
<organism evidence="1 2">
    <name type="scientific">Persea americana</name>
    <name type="common">Avocado</name>
    <dbReference type="NCBI Taxonomy" id="3435"/>
    <lineage>
        <taxon>Eukaryota</taxon>
        <taxon>Viridiplantae</taxon>
        <taxon>Streptophyta</taxon>
        <taxon>Embryophyta</taxon>
        <taxon>Tracheophyta</taxon>
        <taxon>Spermatophyta</taxon>
        <taxon>Magnoliopsida</taxon>
        <taxon>Magnoliidae</taxon>
        <taxon>Laurales</taxon>
        <taxon>Lauraceae</taxon>
        <taxon>Persea</taxon>
    </lineage>
</organism>
<name>A0ACC2LSH0_PERAE</name>
<accession>A0ACC2LSH0</accession>
<proteinExistence type="predicted"/>
<gene>
    <name evidence="1" type="ORF">MRB53_010672</name>
</gene>
<dbReference type="EMBL" id="CM056811">
    <property type="protein sequence ID" value="KAJ8636405.1"/>
    <property type="molecule type" value="Genomic_DNA"/>
</dbReference>
<protein>
    <submittedName>
        <fullName evidence="1">Uncharacterized protein</fullName>
    </submittedName>
</protein>
<evidence type="ECO:0000313" key="1">
    <source>
        <dbReference type="EMBL" id="KAJ8636405.1"/>
    </source>
</evidence>
<dbReference type="Proteomes" id="UP001234297">
    <property type="component" value="Chromosome 3"/>
</dbReference>
<keyword evidence="2" id="KW-1185">Reference proteome</keyword>